<comment type="caution">
    <text evidence="2">The sequence shown here is derived from an EMBL/GenBank/DDBJ whole genome shotgun (WGS) entry which is preliminary data.</text>
</comment>
<keyword evidence="3" id="KW-1185">Reference proteome</keyword>
<reference evidence="2 3" key="1">
    <citation type="submission" date="2018-05" db="EMBL/GenBank/DDBJ databases">
        <title>Genome sequencing and assembly of the regulated plant pathogen Lachnellula willkommii and related sister species for the development of diagnostic species identification markers.</title>
        <authorList>
            <person name="Giroux E."/>
            <person name="Bilodeau G."/>
        </authorList>
    </citation>
    <scope>NUCLEOTIDE SEQUENCE [LARGE SCALE GENOMIC DNA]</scope>
    <source>
        <strain evidence="2 3">CBS 160.35</strain>
    </source>
</reference>
<evidence type="ECO:0000313" key="3">
    <source>
        <dbReference type="Proteomes" id="UP000443090"/>
    </source>
</evidence>
<dbReference type="OrthoDB" id="1896086at2759"/>
<dbReference type="Proteomes" id="UP000443090">
    <property type="component" value="Unassembled WGS sequence"/>
</dbReference>
<proteinExistence type="predicted"/>
<gene>
    <name evidence="2" type="ORF">LOCC1_G008877</name>
</gene>
<evidence type="ECO:0000313" key="2">
    <source>
        <dbReference type="EMBL" id="TVY31265.1"/>
    </source>
</evidence>
<evidence type="ECO:0000256" key="1">
    <source>
        <dbReference type="SAM" id="SignalP"/>
    </source>
</evidence>
<keyword evidence="1" id="KW-0732">Signal</keyword>
<organism evidence="2 3">
    <name type="scientific">Lachnellula occidentalis</name>
    <dbReference type="NCBI Taxonomy" id="215460"/>
    <lineage>
        <taxon>Eukaryota</taxon>
        <taxon>Fungi</taxon>
        <taxon>Dikarya</taxon>
        <taxon>Ascomycota</taxon>
        <taxon>Pezizomycotina</taxon>
        <taxon>Leotiomycetes</taxon>
        <taxon>Helotiales</taxon>
        <taxon>Lachnaceae</taxon>
        <taxon>Lachnellula</taxon>
    </lineage>
</organism>
<dbReference type="EMBL" id="QGMI01002626">
    <property type="protein sequence ID" value="TVY31265.1"/>
    <property type="molecule type" value="Genomic_DNA"/>
</dbReference>
<protein>
    <submittedName>
        <fullName evidence="2">Uncharacterized protein</fullName>
    </submittedName>
</protein>
<accession>A0A8H8U2A0</accession>
<dbReference type="AlphaFoldDB" id="A0A8H8U2A0"/>
<name>A0A8H8U2A0_9HELO</name>
<feature type="signal peptide" evidence="1">
    <location>
        <begin position="1"/>
        <end position="18"/>
    </location>
</feature>
<sequence length="266" mass="29776">MAVSILLRSLFLFSIVLAGPVEHYPKNIFEKRDPCDGVNAEPVLYHEYGTDKCPPKYKLEHDRCYHNPNTSWKCEQFCQLATTFVYGQEQPFANAYCHGPQTCTISSTETRTITWNFSFNPKFLEAYQVGITGGFSVAKAEAFARAFSIKMENGQCGYFTFVPVIKKTCGKIGAPTSCTARANVNEDVCMEQLHLNKDGSIDGETIFVRSDCATRMPLGKDKQDPVYQQPGVPLDRGLQESWASTWEKNDLDGMHDEDSGSFKALS</sequence>
<feature type="chain" id="PRO_5034334829" evidence="1">
    <location>
        <begin position="19"/>
        <end position="266"/>
    </location>
</feature>